<dbReference type="Proteomes" id="UP000008068">
    <property type="component" value="Unassembled WGS sequence"/>
</dbReference>
<evidence type="ECO:0000259" key="1">
    <source>
        <dbReference type="Pfam" id="PF25558"/>
    </source>
</evidence>
<evidence type="ECO:0000313" key="3">
    <source>
        <dbReference type="Proteomes" id="UP000008068"/>
    </source>
</evidence>
<dbReference type="FunCoup" id="G0NAD4">
    <property type="interactions" value="215"/>
</dbReference>
<dbReference type="OrthoDB" id="5789733at2759"/>
<protein>
    <recommendedName>
        <fullName evidence="1">DUF7930 domain-containing protein</fullName>
    </recommendedName>
</protein>
<dbReference type="EMBL" id="GL379854">
    <property type="protein sequence ID" value="EGT56140.1"/>
    <property type="molecule type" value="Genomic_DNA"/>
</dbReference>
<feature type="domain" description="DUF7930" evidence="1">
    <location>
        <begin position="152"/>
        <end position="228"/>
    </location>
</feature>
<name>G0NAD4_CAEBE</name>
<gene>
    <name evidence="2" type="ORF">CAEBREN_13652</name>
</gene>
<dbReference type="InterPro" id="IPR057690">
    <property type="entry name" value="DUF7930"/>
</dbReference>
<dbReference type="HOGENOM" id="CLU_073681_0_0_1"/>
<dbReference type="Pfam" id="PF25558">
    <property type="entry name" value="DUF7930"/>
    <property type="match status" value="1"/>
</dbReference>
<sequence length="312" mass="35632">MSEPFEIHGTIKKIDVTYAYIDTTIGDVYASTSALKDRYGSSDLNFLSHFRQNEEVQMLVVKQMATVTSVVETYAFAQSPKGTIFIPGDAFDKTYVSKVNKYLKVNDQVIVSFKEQYERSGCHWVATAAVKNMEMEEEELVEIAKTDKKYITGFGVVLTVDTLECEIFDERNNISVNGSLLAYTGGFRDNNTSAKTLPEIIHVNDMVMFKAEASKTPRIFTAIDWKPIIHKEELVIPTRKITAETHTQTMTDIVYKKFKNHLLEYPEEMERILPVIDYFPDSALPDAYVIMRDIEKQNAIDRAREQMNGELN</sequence>
<dbReference type="AlphaFoldDB" id="G0NAD4"/>
<evidence type="ECO:0000313" key="2">
    <source>
        <dbReference type="EMBL" id="EGT56140.1"/>
    </source>
</evidence>
<accession>G0NAD4</accession>
<dbReference type="STRING" id="135651.G0NAD4"/>
<dbReference type="eggNOG" id="ENOG502SUAU">
    <property type="taxonomic scope" value="Eukaryota"/>
</dbReference>
<organism evidence="3">
    <name type="scientific">Caenorhabditis brenneri</name>
    <name type="common">Nematode worm</name>
    <dbReference type="NCBI Taxonomy" id="135651"/>
    <lineage>
        <taxon>Eukaryota</taxon>
        <taxon>Metazoa</taxon>
        <taxon>Ecdysozoa</taxon>
        <taxon>Nematoda</taxon>
        <taxon>Chromadorea</taxon>
        <taxon>Rhabditida</taxon>
        <taxon>Rhabditina</taxon>
        <taxon>Rhabditomorpha</taxon>
        <taxon>Rhabditoidea</taxon>
        <taxon>Rhabditidae</taxon>
        <taxon>Peloderinae</taxon>
        <taxon>Caenorhabditis</taxon>
    </lineage>
</organism>
<dbReference type="InParanoid" id="G0NAD4"/>
<keyword evidence="3" id="KW-1185">Reference proteome</keyword>
<proteinExistence type="predicted"/>
<reference evidence="3" key="1">
    <citation type="submission" date="2011-07" db="EMBL/GenBank/DDBJ databases">
        <authorList>
            <consortium name="Caenorhabditis brenneri Sequencing and Analysis Consortium"/>
            <person name="Wilson R.K."/>
        </authorList>
    </citation>
    <scope>NUCLEOTIDE SEQUENCE [LARGE SCALE GENOMIC DNA]</scope>
    <source>
        <strain evidence="3">PB2801</strain>
    </source>
</reference>